<evidence type="ECO:0000313" key="2">
    <source>
        <dbReference type="Proteomes" id="UP000829447"/>
    </source>
</evidence>
<sequence>MEARLIAVVLFVCAVCHFTEAQPTALNTPITRTTCGSSKLCVSTPGNCDPSGNSSCFFSSAQLSNSVLTVEISGSTSGYVALGLTATTSLTQPLNQGDSVVFVCGNNNNSFFFQTATQNGPQLTPVNTISLPITSIQGSVTANQSLIQCTFNISSQFLSTFSQLPFNVTILNGTTNGTALGNATTIFSSGPLDLANPKSNIPVLNITRDGCGSTKLCFPNASGCNPAGNSSCFFSSVQSKSQNFSFELSGTIAGYVALGLMKQNSTVVFICGNDTTGSNFFFQTAIKNGTSLTLTNVTTVYNKQGVVAQNQTLIQCIFNTTTSFNFSTKGDDTKYQVTIMSGTTNGTQLGDPAVLYDSKTAIDLSDPAALNPSSSSNSAVSLCTNVLAVMLSALTLRLL</sequence>
<keyword evidence="2" id="KW-1185">Reference proteome</keyword>
<gene>
    <name evidence="1" type="ORF">PGIGA_G00207310</name>
</gene>
<evidence type="ECO:0000313" key="1">
    <source>
        <dbReference type="EMBL" id="MCI4377739.1"/>
    </source>
</evidence>
<dbReference type="EMBL" id="CM040457">
    <property type="protein sequence ID" value="MCI4377739.1"/>
    <property type="molecule type" value="Genomic_DNA"/>
</dbReference>
<dbReference type="Proteomes" id="UP000829447">
    <property type="component" value="Linkage Group LG4"/>
</dbReference>
<name>A0ACC5WF39_PANGG</name>
<protein>
    <submittedName>
        <fullName evidence="1">Uncharacterized protein</fullName>
    </submittedName>
</protein>
<accession>A0ACC5WF39</accession>
<proteinExistence type="predicted"/>
<reference evidence="1 2" key="1">
    <citation type="journal article" date="2022" name="bioRxiv">
        <title>An ancient truncated duplication of the anti-Mullerian hormone receptor type 2 gene is a potential conserved master sex determinant in the Pangasiidae catfish family.</title>
        <authorList>
            <person name="Wen M."/>
            <person name="Pan Q."/>
            <person name="Jouanno E."/>
            <person name="Montfort J."/>
            <person name="Zahm M."/>
            <person name="Cabau C."/>
            <person name="Klopp C."/>
            <person name="Iampietro C."/>
            <person name="Roques C."/>
            <person name="Bouchez O."/>
            <person name="Castinel A."/>
            <person name="Donnadieu C."/>
            <person name="Parrinello H."/>
            <person name="Poncet C."/>
            <person name="Belmonte E."/>
            <person name="Gautier V."/>
            <person name="Avarre J.-C."/>
            <person name="Dugue R."/>
            <person name="Gustiano R."/>
            <person name="Ha T.T.T."/>
            <person name="Campet M."/>
            <person name="Sriphairoj K."/>
            <person name="Ribolli J."/>
            <person name="de Almeida F.L."/>
            <person name="Desvignes T."/>
            <person name="Postlethwait J.H."/>
            <person name="Bucao C.F."/>
            <person name="Robinson-Rechavi M."/>
            <person name="Bobe J."/>
            <person name="Herpin A."/>
            <person name="Guiguen Y."/>
        </authorList>
    </citation>
    <scope>NUCLEOTIDE SEQUENCE [LARGE SCALE GENOMIC DNA]</scope>
    <source>
        <strain evidence="1">YG-Dec2019</strain>
    </source>
</reference>
<organism evidence="1 2">
    <name type="scientific">Pangasianodon gigas</name>
    <name type="common">Mekong giant catfish</name>
    <name type="synonym">Pangasius gigas</name>
    <dbReference type="NCBI Taxonomy" id="30993"/>
    <lineage>
        <taxon>Eukaryota</taxon>
        <taxon>Metazoa</taxon>
        <taxon>Chordata</taxon>
        <taxon>Craniata</taxon>
        <taxon>Vertebrata</taxon>
        <taxon>Euteleostomi</taxon>
        <taxon>Actinopterygii</taxon>
        <taxon>Neopterygii</taxon>
        <taxon>Teleostei</taxon>
        <taxon>Ostariophysi</taxon>
        <taxon>Siluriformes</taxon>
        <taxon>Pangasiidae</taxon>
        <taxon>Pangasianodon</taxon>
    </lineage>
</organism>
<comment type="caution">
    <text evidence="1">The sequence shown here is derived from an EMBL/GenBank/DDBJ whole genome shotgun (WGS) entry which is preliminary data.</text>
</comment>